<organism evidence="1 2">
    <name type="scientific">Salmonella enterica subsp. enterica serovar Montevideo str. S5-403</name>
    <dbReference type="NCBI Taxonomy" id="913242"/>
    <lineage>
        <taxon>Bacteria</taxon>
        <taxon>Pseudomonadati</taxon>
        <taxon>Pseudomonadota</taxon>
        <taxon>Gammaproteobacteria</taxon>
        <taxon>Enterobacterales</taxon>
        <taxon>Enterobacteriaceae</taxon>
        <taxon>Salmonella</taxon>
    </lineage>
</organism>
<proteinExistence type="predicted"/>
<gene>
    <name evidence="1" type="ORF">LTSEMON_1779</name>
</gene>
<evidence type="ECO:0000313" key="2">
    <source>
        <dbReference type="Proteomes" id="UP000003221"/>
    </source>
</evidence>
<dbReference type="Proteomes" id="UP000003221">
    <property type="component" value="Unassembled WGS sequence"/>
</dbReference>
<sequence length="39" mass="4710">MPELLTDELYAQAVAFDNSNKPKPFSWQFEFDVFYHQKK</sequence>
<dbReference type="AlphaFoldDB" id="G5Q1P2"/>
<dbReference type="EMBL" id="AFCS01000439">
    <property type="protein sequence ID" value="EHC80203.1"/>
    <property type="molecule type" value="Genomic_DNA"/>
</dbReference>
<evidence type="ECO:0000313" key="1">
    <source>
        <dbReference type="EMBL" id="EHC80203.1"/>
    </source>
</evidence>
<comment type="caution">
    <text evidence="1">The sequence shown here is derived from an EMBL/GenBank/DDBJ whole genome shotgun (WGS) entry which is preliminary data.</text>
</comment>
<dbReference type="PATRIC" id="fig|913242.3.peg.1581"/>
<reference evidence="1 2" key="1">
    <citation type="journal article" date="2011" name="BMC Genomics">
        <title>Genome sequencing reveals diversification of virulence factor content and possible host adaptation in distinct subpopulations of Salmonella enterica.</title>
        <authorList>
            <person name="den Bakker H.C."/>
            <person name="Moreno Switt A.I."/>
            <person name="Govoni G."/>
            <person name="Cummings C.A."/>
            <person name="Ranieri M.L."/>
            <person name="Degoricija L."/>
            <person name="Hoelzer K."/>
            <person name="Rodriguez-Rivera L.D."/>
            <person name="Brown S."/>
            <person name="Bolchacova E."/>
            <person name="Furtado M.R."/>
            <person name="Wiedmann M."/>
        </authorList>
    </citation>
    <scope>NUCLEOTIDE SEQUENCE [LARGE SCALE GENOMIC DNA]</scope>
    <source>
        <strain evidence="1 2">S5-403</strain>
    </source>
</reference>
<protein>
    <submittedName>
        <fullName evidence="1">Uncharacterized protein</fullName>
    </submittedName>
</protein>
<accession>G5Q1P2</accession>
<name>G5Q1P2_SALMO</name>